<dbReference type="InterPro" id="IPR014284">
    <property type="entry name" value="RNA_pol_sigma-70_dom"/>
</dbReference>
<evidence type="ECO:0000256" key="1">
    <source>
        <dbReference type="ARBA" id="ARBA00010641"/>
    </source>
</evidence>
<evidence type="ECO:0000313" key="8">
    <source>
        <dbReference type="Proteomes" id="UP001170954"/>
    </source>
</evidence>
<dbReference type="SUPFAM" id="SSF88946">
    <property type="entry name" value="Sigma2 domain of RNA polymerase sigma factors"/>
    <property type="match status" value="1"/>
</dbReference>
<evidence type="ECO:0000256" key="4">
    <source>
        <dbReference type="ARBA" id="ARBA00023163"/>
    </source>
</evidence>
<dbReference type="InterPro" id="IPR013324">
    <property type="entry name" value="RNA_pol_sigma_r3/r4-like"/>
</dbReference>
<reference evidence="7" key="2">
    <citation type="journal article" date="2022" name="Sci. Total Environ.">
        <title>Prevalence, transmission, and molecular epidemiology of tet(X)-positive bacteria among humans, animals, and environmental niches in China: An epidemiological, and genomic-based study.</title>
        <authorList>
            <person name="Dong N."/>
            <person name="Zeng Y."/>
            <person name="Cai C."/>
            <person name="Sun C."/>
            <person name="Lu J."/>
            <person name="Liu C."/>
            <person name="Zhou H."/>
            <person name="Sun Q."/>
            <person name="Shu L."/>
            <person name="Wang H."/>
            <person name="Wang Y."/>
            <person name="Wang S."/>
            <person name="Wu C."/>
            <person name="Chan E.W."/>
            <person name="Chen G."/>
            <person name="Shen Z."/>
            <person name="Chen S."/>
            <person name="Zhang R."/>
        </authorList>
    </citation>
    <scope>NUCLEOTIDE SEQUENCE</scope>
    <source>
        <strain evidence="7">R1692</strain>
    </source>
</reference>
<dbReference type="InterPro" id="IPR039425">
    <property type="entry name" value="RNA_pol_sigma-70-like"/>
</dbReference>
<proteinExistence type="inferred from homology"/>
<sequence>MKNRLLKLSDAELLKLGSHGNEMALSIIFDKYFFQIFSFANRLIKNSDIAKEIAMDVMLKMWQKRDLIRIDGDQSLRPYMVKAAKNAVINFHKSKKLITESISNPQLSSALAYDGTADAELNLKELENRVSRIVADLPEQRRLVFCLSREDDMTYAEIAKKLNISVHTVRNQISASIAYVKGKLNDYRNQ</sequence>
<accession>A0ABT7NQ77</accession>
<gene>
    <name evidence="7" type="ORF">HX018_13860</name>
</gene>
<dbReference type="InterPro" id="IPR036388">
    <property type="entry name" value="WH-like_DNA-bd_sf"/>
</dbReference>
<keyword evidence="2" id="KW-0805">Transcription regulation</keyword>
<dbReference type="InterPro" id="IPR007627">
    <property type="entry name" value="RNA_pol_sigma70_r2"/>
</dbReference>
<comment type="caution">
    <text evidence="7">The sequence shown here is derived from an EMBL/GenBank/DDBJ whole genome shotgun (WGS) entry which is preliminary data.</text>
</comment>
<dbReference type="Pfam" id="PF04542">
    <property type="entry name" value="Sigma70_r2"/>
    <property type="match status" value="1"/>
</dbReference>
<keyword evidence="8" id="KW-1185">Reference proteome</keyword>
<protein>
    <submittedName>
        <fullName evidence="7">Sigma-70 family RNA polymerase sigma factor</fullName>
    </submittedName>
</protein>
<reference evidence="7" key="1">
    <citation type="submission" date="2020-06" db="EMBL/GenBank/DDBJ databases">
        <authorList>
            <person name="Dong N."/>
        </authorList>
    </citation>
    <scope>NUCLEOTIDE SEQUENCE</scope>
    <source>
        <strain evidence="7">R1692</strain>
    </source>
</reference>
<dbReference type="EMBL" id="JACAGK010000043">
    <property type="protein sequence ID" value="MDM1049324.1"/>
    <property type="molecule type" value="Genomic_DNA"/>
</dbReference>
<feature type="domain" description="RNA polymerase sigma-70 region 2" evidence="5">
    <location>
        <begin position="32"/>
        <end position="96"/>
    </location>
</feature>
<dbReference type="PANTHER" id="PTHR43133:SF46">
    <property type="entry name" value="RNA POLYMERASE SIGMA-70 FACTOR ECF SUBFAMILY"/>
    <property type="match status" value="1"/>
</dbReference>
<evidence type="ECO:0000256" key="3">
    <source>
        <dbReference type="ARBA" id="ARBA00023082"/>
    </source>
</evidence>
<dbReference type="InterPro" id="IPR013249">
    <property type="entry name" value="RNA_pol_sigma70_r4_t2"/>
</dbReference>
<dbReference type="SUPFAM" id="SSF88659">
    <property type="entry name" value="Sigma3 and sigma4 domains of RNA polymerase sigma factors"/>
    <property type="match status" value="1"/>
</dbReference>
<dbReference type="RefSeq" id="WP_149526446.1">
    <property type="nucleotide sequence ID" value="NZ_CP030848.1"/>
</dbReference>
<dbReference type="PANTHER" id="PTHR43133">
    <property type="entry name" value="RNA POLYMERASE ECF-TYPE SIGMA FACTO"/>
    <property type="match status" value="1"/>
</dbReference>
<name>A0ABT7NQ77_9SPHI</name>
<dbReference type="Pfam" id="PF08281">
    <property type="entry name" value="Sigma70_r4_2"/>
    <property type="match status" value="1"/>
</dbReference>
<dbReference type="Proteomes" id="UP001170954">
    <property type="component" value="Unassembled WGS sequence"/>
</dbReference>
<evidence type="ECO:0000256" key="2">
    <source>
        <dbReference type="ARBA" id="ARBA00023015"/>
    </source>
</evidence>
<dbReference type="Gene3D" id="1.10.1740.10">
    <property type="match status" value="1"/>
</dbReference>
<dbReference type="NCBIfam" id="TIGR02937">
    <property type="entry name" value="sigma70-ECF"/>
    <property type="match status" value="1"/>
</dbReference>
<dbReference type="Gene3D" id="1.10.10.10">
    <property type="entry name" value="Winged helix-like DNA-binding domain superfamily/Winged helix DNA-binding domain"/>
    <property type="match status" value="1"/>
</dbReference>
<evidence type="ECO:0000313" key="7">
    <source>
        <dbReference type="EMBL" id="MDM1049324.1"/>
    </source>
</evidence>
<feature type="domain" description="RNA polymerase sigma factor 70 region 4 type 2" evidence="6">
    <location>
        <begin position="129"/>
        <end position="174"/>
    </location>
</feature>
<evidence type="ECO:0000259" key="6">
    <source>
        <dbReference type="Pfam" id="PF08281"/>
    </source>
</evidence>
<keyword evidence="3" id="KW-0731">Sigma factor</keyword>
<evidence type="ECO:0000259" key="5">
    <source>
        <dbReference type="Pfam" id="PF04542"/>
    </source>
</evidence>
<comment type="similarity">
    <text evidence="1">Belongs to the sigma-70 factor family. ECF subfamily.</text>
</comment>
<dbReference type="InterPro" id="IPR013325">
    <property type="entry name" value="RNA_pol_sigma_r2"/>
</dbReference>
<organism evidence="7 8">
    <name type="scientific">Sphingobacterium hotanense</name>
    <dbReference type="NCBI Taxonomy" id="649196"/>
    <lineage>
        <taxon>Bacteria</taxon>
        <taxon>Pseudomonadati</taxon>
        <taxon>Bacteroidota</taxon>
        <taxon>Sphingobacteriia</taxon>
        <taxon>Sphingobacteriales</taxon>
        <taxon>Sphingobacteriaceae</taxon>
        <taxon>Sphingobacterium</taxon>
    </lineage>
</organism>
<keyword evidence="4" id="KW-0804">Transcription</keyword>